<feature type="signal peptide" evidence="16">
    <location>
        <begin position="1"/>
        <end position="24"/>
    </location>
</feature>
<evidence type="ECO:0000256" key="14">
    <source>
        <dbReference type="PROSITE-ProRule" id="PRU01360"/>
    </source>
</evidence>
<dbReference type="RefSeq" id="WP_260999237.1">
    <property type="nucleotide sequence ID" value="NZ_CP054475.1"/>
</dbReference>
<evidence type="ECO:0000256" key="4">
    <source>
        <dbReference type="ARBA" id="ARBA00022452"/>
    </source>
</evidence>
<evidence type="ECO:0000256" key="12">
    <source>
        <dbReference type="ARBA" id="ARBA00023170"/>
    </source>
</evidence>
<protein>
    <submittedName>
        <fullName evidence="19">TonB-dependent siderophore receptor</fullName>
    </submittedName>
</protein>
<evidence type="ECO:0000256" key="16">
    <source>
        <dbReference type="SAM" id="SignalP"/>
    </source>
</evidence>
<evidence type="ECO:0000256" key="10">
    <source>
        <dbReference type="ARBA" id="ARBA00023077"/>
    </source>
</evidence>
<organism evidence="19 20">
    <name type="scientific">Thalassolituus hydrocarboniclasticus</name>
    <dbReference type="NCBI Taxonomy" id="2742796"/>
    <lineage>
        <taxon>Bacteria</taxon>
        <taxon>Pseudomonadati</taxon>
        <taxon>Pseudomonadota</taxon>
        <taxon>Gammaproteobacteria</taxon>
        <taxon>Oceanospirillales</taxon>
        <taxon>Oceanospirillaceae</taxon>
        <taxon>Thalassolituus</taxon>
    </lineage>
</organism>
<dbReference type="SUPFAM" id="SSF56935">
    <property type="entry name" value="Porins"/>
    <property type="match status" value="1"/>
</dbReference>
<dbReference type="Proteomes" id="UP001065322">
    <property type="component" value="Chromosome"/>
</dbReference>
<evidence type="ECO:0000256" key="13">
    <source>
        <dbReference type="ARBA" id="ARBA00023237"/>
    </source>
</evidence>
<evidence type="ECO:0000256" key="2">
    <source>
        <dbReference type="ARBA" id="ARBA00009810"/>
    </source>
</evidence>
<comment type="subcellular location">
    <subcellularLocation>
        <location evidence="1 14">Cell outer membrane</location>
        <topology evidence="1 14">Multi-pass membrane protein</topology>
    </subcellularLocation>
</comment>
<evidence type="ECO:0000259" key="18">
    <source>
        <dbReference type="Pfam" id="PF07715"/>
    </source>
</evidence>
<feature type="domain" description="TonB-dependent receptor plug" evidence="18">
    <location>
        <begin position="71"/>
        <end position="171"/>
    </location>
</feature>
<evidence type="ECO:0000256" key="3">
    <source>
        <dbReference type="ARBA" id="ARBA00022448"/>
    </source>
</evidence>
<keyword evidence="3 14" id="KW-0813">Transport</keyword>
<dbReference type="Gene3D" id="2.40.170.20">
    <property type="entry name" value="TonB-dependent receptor, beta-barrel domain"/>
    <property type="match status" value="1"/>
</dbReference>
<evidence type="ECO:0000256" key="5">
    <source>
        <dbReference type="ARBA" id="ARBA00022496"/>
    </source>
</evidence>
<evidence type="ECO:0000313" key="19">
    <source>
        <dbReference type="EMBL" id="UXD87317.1"/>
    </source>
</evidence>
<evidence type="ECO:0000313" key="20">
    <source>
        <dbReference type="Proteomes" id="UP001065322"/>
    </source>
</evidence>
<evidence type="ECO:0000259" key="17">
    <source>
        <dbReference type="Pfam" id="PF00593"/>
    </source>
</evidence>
<reference evidence="20" key="1">
    <citation type="submission" date="2020-06" db="EMBL/GenBank/DDBJ databases">
        <title>Thalassolituus marinus alknpb1M-1, a hydrocarbon-degrading bacterium isolated from the deep-sea overlying water using an in-situ strategy from the South China Sea basin.</title>
        <authorList>
            <person name="Dong C."/>
            <person name="Chen Y."/>
            <person name="Shao Z."/>
        </authorList>
    </citation>
    <scope>NUCLEOTIDE SEQUENCE [LARGE SCALE GENOMIC DNA]</scope>
    <source>
        <strain evidence="20">alknpb1M-1</strain>
    </source>
</reference>
<evidence type="ECO:0000256" key="7">
    <source>
        <dbReference type="ARBA" id="ARBA00022729"/>
    </source>
</evidence>
<evidence type="ECO:0000256" key="15">
    <source>
        <dbReference type="RuleBase" id="RU003357"/>
    </source>
</evidence>
<evidence type="ECO:0000256" key="1">
    <source>
        <dbReference type="ARBA" id="ARBA00004571"/>
    </source>
</evidence>
<dbReference type="EMBL" id="CP054475">
    <property type="protein sequence ID" value="UXD87317.1"/>
    <property type="molecule type" value="Genomic_DNA"/>
</dbReference>
<keyword evidence="7 16" id="KW-0732">Signal</keyword>
<keyword evidence="12 19" id="KW-0675">Receptor</keyword>
<dbReference type="PANTHER" id="PTHR32552">
    <property type="entry name" value="FERRICHROME IRON RECEPTOR-RELATED"/>
    <property type="match status" value="1"/>
</dbReference>
<dbReference type="InterPro" id="IPR036942">
    <property type="entry name" value="Beta-barrel_TonB_sf"/>
</dbReference>
<dbReference type="CDD" id="cd01347">
    <property type="entry name" value="ligand_gated_channel"/>
    <property type="match status" value="1"/>
</dbReference>
<keyword evidence="20" id="KW-1185">Reference proteome</keyword>
<keyword evidence="11 14" id="KW-0472">Membrane</keyword>
<keyword evidence="8" id="KW-0408">Iron</keyword>
<proteinExistence type="inferred from homology"/>
<name>A0ABY6A8L2_9GAMM</name>
<keyword evidence="10 15" id="KW-0798">TonB box</keyword>
<evidence type="ECO:0000256" key="8">
    <source>
        <dbReference type="ARBA" id="ARBA00023004"/>
    </source>
</evidence>
<dbReference type="Pfam" id="PF00593">
    <property type="entry name" value="TonB_dep_Rec_b-barrel"/>
    <property type="match status" value="1"/>
</dbReference>
<evidence type="ECO:0000256" key="11">
    <source>
        <dbReference type="ARBA" id="ARBA00023136"/>
    </source>
</evidence>
<dbReference type="InterPro" id="IPR012910">
    <property type="entry name" value="Plug_dom"/>
</dbReference>
<feature type="chain" id="PRO_5045228922" evidence="16">
    <location>
        <begin position="25"/>
        <end position="719"/>
    </location>
</feature>
<keyword evidence="13 14" id="KW-0998">Cell outer membrane</keyword>
<dbReference type="PROSITE" id="PS52016">
    <property type="entry name" value="TONB_DEPENDENT_REC_3"/>
    <property type="match status" value="1"/>
</dbReference>
<keyword evidence="4 14" id="KW-1134">Transmembrane beta strand</keyword>
<keyword evidence="5" id="KW-0410">Iron transport</keyword>
<dbReference type="NCBIfam" id="TIGR01783">
    <property type="entry name" value="TonB-siderophor"/>
    <property type="match status" value="1"/>
</dbReference>
<accession>A0ABY6A8L2</accession>
<comment type="similarity">
    <text evidence="2 14 15">Belongs to the TonB-dependent receptor family.</text>
</comment>
<dbReference type="InterPro" id="IPR000531">
    <property type="entry name" value="Beta-barrel_TonB"/>
</dbReference>
<dbReference type="Pfam" id="PF07715">
    <property type="entry name" value="Plug"/>
    <property type="match status" value="1"/>
</dbReference>
<feature type="domain" description="TonB-dependent receptor-like beta-barrel" evidence="17">
    <location>
        <begin position="256"/>
        <end position="688"/>
    </location>
</feature>
<sequence>MNTQRLNRLAWSIALLNVASVTLAETTVGQEAGAQIADTDNAPEQSEVRLDKTVVRAELTNFGATKSSVPVVETARSVSVETSEQFEEKGALNLSQATSYMAGVTAETYGFATRGDAIHARGLSLPRYRDSIQELFGSYNTTRAEVYTLEQVEVLKGPVSVLYGQGTPGGIVNYVSKTPKADAATEIVAELGNNNRKQLAVDSTGKLGSDKWLYRMVAMKRDSDTQVDYVEDNTLVLMPSVSYVPSATSRYTLIAMHQNTDSDTGAQFVPVEGTLKPLKDGTYLDQDVYTGEPGWNKYDTRSNQLTALVEQQLTNNLALEATALWREGSADYNQAWPVFTGAGNSRYLNDILGTNAFTDTTVARTFYKADNEFQLYALDVRLLADFDTGALRHQILVGAQKQSVTTDNDTARSADGGASSGNFDYVLDLKNPKYTGAPDDSMFTYTDNPEQKIDSIGLYVSDQISYDNWRFTAGLRYDEVDNDTGSRKQSDDALSASAGVLYAFDNGLAPYISYSESFETVVGIDANGKQLEPREATQYEAGLKFEPNGFPGLFTLSYFDIEITNLPNPNGVPGTNSQQQGVAKIDGVELEGKANVGDFYIQGALSTLNTEDQNGYQYAAEPDSNASLWVAWKPAGKFRMGGGVRYVGESVSETATVKYVTPDYTLVDMMLGYEATEQLDLALNVRNLGDEEYLTSCLARGDCFPGVRRTVNARVTYNF</sequence>
<evidence type="ECO:0000256" key="9">
    <source>
        <dbReference type="ARBA" id="ARBA00023065"/>
    </source>
</evidence>
<keyword evidence="9" id="KW-0406">Ion transport</keyword>
<dbReference type="PANTHER" id="PTHR32552:SF68">
    <property type="entry name" value="FERRICHROME OUTER MEMBRANE TRANSPORTER_PHAGE RECEPTOR"/>
    <property type="match status" value="1"/>
</dbReference>
<evidence type="ECO:0000256" key="6">
    <source>
        <dbReference type="ARBA" id="ARBA00022692"/>
    </source>
</evidence>
<dbReference type="InterPro" id="IPR037066">
    <property type="entry name" value="Plug_dom_sf"/>
</dbReference>
<dbReference type="InterPro" id="IPR010105">
    <property type="entry name" value="TonB_sidphr_rcpt"/>
</dbReference>
<gene>
    <name evidence="19" type="ORF">HUF19_07690</name>
</gene>
<keyword evidence="6 14" id="KW-0812">Transmembrane</keyword>
<dbReference type="Gene3D" id="2.170.130.10">
    <property type="entry name" value="TonB-dependent receptor, plug domain"/>
    <property type="match status" value="1"/>
</dbReference>
<dbReference type="InterPro" id="IPR039426">
    <property type="entry name" value="TonB-dep_rcpt-like"/>
</dbReference>